<evidence type="ECO:0000256" key="1">
    <source>
        <dbReference type="ARBA" id="ARBA00022612"/>
    </source>
</evidence>
<proteinExistence type="predicted"/>
<evidence type="ECO:0000256" key="3">
    <source>
        <dbReference type="ARBA" id="ARBA00022801"/>
    </source>
</evidence>
<organism evidence="5 6">
    <name type="scientific">Polaribacter haliotis</name>
    <dbReference type="NCBI Taxonomy" id="1888915"/>
    <lineage>
        <taxon>Bacteria</taxon>
        <taxon>Pseudomonadati</taxon>
        <taxon>Bacteroidota</taxon>
        <taxon>Flavobacteriia</taxon>
        <taxon>Flavobacteriales</taxon>
        <taxon>Flavobacteriaceae</taxon>
    </lineage>
</organism>
<reference evidence="5 6" key="1">
    <citation type="journal article" date="2016" name="Int. J. Syst. Evol. Microbiol.">
        <title>Polaribacter haliotis sp. nov., isolated from the gut of abalone Haliotis discus hannai.</title>
        <authorList>
            <person name="Kim Y.O."/>
            <person name="Park I.S."/>
            <person name="Park S."/>
            <person name="Nam B.H."/>
            <person name="Park J.M."/>
            <person name="Kim D.G."/>
            <person name="Yoon J.H."/>
        </authorList>
    </citation>
    <scope>NUCLEOTIDE SEQUENCE [LARGE SCALE GENOMIC DNA]</scope>
    <source>
        <strain evidence="5 6">KCTC 52418</strain>
    </source>
</reference>
<dbReference type="Pfam" id="PF04586">
    <property type="entry name" value="Peptidase_S78"/>
    <property type="match status" value="1"/>
</dbReference>
<evidence type="ECO:0000256" key="2">
    <source>
        <dbReference type="ARBA" id="ARBA00022670"/>
    </source>
</evidence>
<keyword evidence="6" id="KW-1185">Reference proteome</keyword>
<feature type="domain" description="Prohead serine protease" evidence="4">
    <location>
        <begin position="48"/>
        <end position="162"/>
    </location>
</feature>
<evidence type="ECO:0000313" key="5">
    <source>
        <dbReference type="EMBL" id="QOD60649.1"/>
    </source>
</evidence>
<dbReference type="OrthoDB" id="1064922at2"/>
<keyword evidence="3" id="KW-0378">Hydrolase</keyword>
<dbReference type="GO" id="GO:0008233">
    <property type="term" value="F:peptidase activity"/>
    <property type="evidence" value="ECO:0007669"/>
    <property type="project" value="UniProtKB-KW"/>
</dbReference>
<dbReference type="AlphaFoldDB" id="A0A7L8AFQ6"/>
<evidence type="ECO:0000313" key="6">
    <source>
        <dbReference type="Proteomes" id="UP000516764"/>
    </source>
</evidence>
<gene>
    <name evidence="5" type="ORF">H9I45_15115</name>
</gene>
<dbReference type="GO" id="GO:0006508">
    <property type="term" value="P:proteolysis"/>
    <property type="evidence" value="ECO:0007669"/>
    <property type="project" value="UniProtKB-KW"/>
</dbReference>
<evidence type="ECO:0000259" key="4">
    <source>
        <dbReference type="Pfam" id="PF04586"/>
    </source>
</evidence>
<dbReference type="RefSeq" id="WP_088354293.1">
    <property type="nucleotide sequence ID" value="NZ_CP061813.1"/>
</dbReference>
<keyword evidence="2 5" id="KW-0645">Protease</keyword>
<name>A0A7L8AFQ6_9FLAO</name>
<keyword evidence="1" id="KW-1188">Viral release from host cell</keyword>
<dbReference type="KEGG" id="phal:H9I45_15115"/>
<dbReference type="EMBL" id="CP061813">
    <property type="protein sequence ID" value="QOD60649.1"/>
    <property type="molecule type" value="Genomic_DNA"/>
</dbReference>
<protein>
    <submittedName>
        <fullName evidence="5">HK97 family phage prohead protease</fullName>
    </submittedName>
</protein>
<sequence length="198" mass="22563">MSKERIVLRNAFVRDTTADQIENRQVEFVISSEAVDSYRTVFKIDGWNLTDYTRNPIVCYQHRANSDDPDNIIGTSTVRVENGELIGTVTFEDAETNPKAEKIFRKVQSGTLKMASIGAKIEKARFGNEENGEDKEVLYFTEQRLMEWSIVSIGSNPDAHKRNAQTVAELRTELQPEDVTSFDENKRSLREAELLVNN</sequence>
<dbReference type="InterPro" id="IPR054613">
    <property type="entry name" value="Peptidase_S78_dom"/>
</dbReference>
<dbReference type="Proteomes" id="UP000516764">
    <property type="component" value="Chromosome"/>
</dbReference>
<accession>A0A7L8AFQ6</accession>